<dbReference type="SUPFAM" id="SSF52518">
    <property type="entry name" value="Thiamin diphosphate-binding fold (THDP-binding)"/>
    <property type="match status" value="1"/>
</dbReference>
<evidence type="ECO:0000313" key="4">
    <source>
        <dbReference type="EMBL" id="OGG01114.1"/>
    </source>
</evidence>
<dbReference type="InterPro" id="IPR033412">
    <property type="entry name" value="PFOR_II"/>
</dbReference>
<accession>A0A1F5YLY6</accession>
<feature type="domain" description="Pyruvate:ferredoxin oxidoreductase core" evidence="3">
    <location>
        <begin position="269"/>
        <end position="371"/>
    </location>
</feature>
<dbReference type="Pfam" id="PF01855">
    <property type="entry name" value="POR_N"/>
    <property type="match status" value="1"/>
</dbReference>
<organism evidence="4 5">
    <name type="scientific">Candidatus Glassbacteria bacterium RIFCSPLOWO2_12_FULL_58_11</name>
    <dbReference type="NCBI Taxonomy" id="1817867"/>
    <lineage>
        <taxon>Bacteria</taxon>
        <taxon>Candidatus Glassiibacteriota</taxon>
    </lineage>
</organism>
<name>A0A1F5YLY6_9BACT</name>
<dbReference type="InterPro" id="IPR029061">
    <property type="entry name" value="THDP-binding"/>
</dbReference>
<dbReference type="EMBL" id="MFIX01000224">
    <property type="protein sequence ID" value="OGG01114.1"/>
    <property type="molecule type" value="Genomic_DNA"/>
</dbReference>
<comment type="caution">
    <text evidence="4">The sequence shown here is derived from an EMBL/GenBank/DDBJ whole genome shotgun (WGS) entry which is preliminary data.</text>
</comment>
<dbReference type="SUPFAM" id="SSF52922">
    <property type="entry name" value="TK C-terminal domain-like"/>
    <property type="match status" value="1"/>
</dbReference>
<dbReference type="Gene3D" id="3.40.50.920">
    <property type="match status" value="1"/>
</dbReference>
<protein>
    <submittedName>
        <fullName evidence="4">Pyruvate ferredoxin oxidoreductase</fullName>
    </submittedName>
</protein>
<evidence type="ECO:0000256" key="1">
    <source>
        <dbReference type="ARBA" id="ARBA00023002"/>
    </source>
</evidence>
<reference evidence="4 5" key="1">
    <citation type="journal article" date="2016" name="Nat. Commun.">
        <title>Thousands of microbial genomes shed light on interconnected biogeochemical processes in an aquifer system.</title>
        <authorList>
            <person name="Anantharaman K."/>
            <person name="Brown C.T."/>
            <person name="Hug L.A."/>
            <person name="Sharon I."/>
            <person name="Castelle C.J."/>
            <person name="Probst A.J."/>
            <person name="Thomas B.C."/>
            <person name="Singh A."/>
            <person name="Wilkins M.J."/>
            <person name="Karaoz U."/>
            <person name="Brodie E.L."/>
            <person name="Williams K.H."/>
            <person name="Hubbard S.S."/>
            <person name="Banfield J.F."/>
        </authorList>
    </citation>
    <scope>NUCLEOTIDE SEQUENCE [LARGE SCALE GENOMIC DNA]</scope>
</reference>
<evidence type="ECO:0000313" key="5">
    <source>
        <dbReference type="Proteomes" id="UP000179129"/>
    </source>
</evidence>
<feature type="domain" description="Pyruvate flavodoxin/ferredoxin oxidoreductase pyrimidine binding" evidence="2">
    <location>
        <begin position="26"/>
        <end position="246"/>
    </location>
</feature>
<dbReference type="Pfam" id="PF17147">
    <property type="entry name" value="PFOR_II"/>
    <property type="match status" value="1"/>
</dbReference>
<dbReference type="CDD" id="cd07034">
    <property type="entry name" value="TPP_PYR_PFOR_IOR-alpha_like"/>
    <property type="match status" value="1"/>
</dbReference>
<dbReference type="Proteomes" id="UP000179129">
    <property type="component" value="Unassembled WGS sequence"/>
</dbReference>
<dbReference type="AlphaFoldDB" id="A0A1F5YLY6"/>
<dbReference type="GO" id="GO:0006979">
    <property type="term" value="P:response to oxidative stress"/>
    <property type="evidence" value="ECO:0007669"/>
    <property type="project" value="TreeGrafter"/>
</dbReference>
<dbReference type="PANTHER" id="PTHR32154">
    <property type="entry name" value="PYRUVATE-FLAVODOXIN OXIDOREDUCTASE-RELATED"/>
    <property type="match status" value="1"/>
</dbReference>
<dbReference type="InterPro" id="IPR050722">
    <property type="entry name" value="Pyruvate:ferred/Flavod_OxRd"/>
</dbReference>
<evidence type="ECO:0000259" key="3">
    <source>
        <dbReference type="Pfam" id="PF17147"/>
    </source>
</evidence>
<dbReference type="FunFam" id="3.40.50.920:FF:000010">
    <property type="entry name" value="Pyruvate ferredoxin oxidoreductase, alpha subunit"/>
    <property type="match status" value="1"/>
</dbReference>
<proteinExistence type="predicted"/>
<dbReference type="GO" id="GO:0016903">
    <property type="term" value="F:oxidoreductase activity, acting on the aldehyde or oxo group of donors"/>
    <property type="evidence" value="ECO:0007669"/>
    <property type="project" value="UniProtKB-ARBA"/>
</dbReference>
<dbReference type="InterPro" id="IPR002880">
    <property type="entry name" value="Pyrv_Fd/Flavodoxin_OxRdtase_N"/>
</dbReference>
<dbReference type="STRING" id="1817867.A3F83_13865"/>
<dbReference type="Gene3D" id="3.40.50.970">
    <property type="match status" value="1"/>
</dbReference>
<dbReference type="InterPro" id="IPR009014">
    <property type="entry name" value="Transketo_C/PFOR_II"/>
</dbReference>
<gene>
    <name evidence="4" type="primary">porA</name>
    <name evidence="4" type="ORF">A3F83_13865</name>
</gene>
<keyword evidence="1" id="KW-0560">Oxidoreductase</keyword>
<sequence length="398" mass="43561">MPAGRDCDGAEKVKALITGNEAVSTAVKLARVEVIAAYPITPQTSIAEKLSQYCSSGELDADFIKVESEHSALATVMGASSAGVRTFTATSSQGLALMHELLHWSSGARLPVVMANVNRALGAPWNIWCDHSDSLSQRDTGWLQFYCESCQEVLDTVLIAFRLAESVFTPVMVMLDGYILSHTAEPVEIPEPEQVDRFLPKYQPLAAIDPKDPHTYHAVTSPEYFMEFKQRQFEAARQAEAVAREVSADFAKQFGRHYALTESFMCEDAETIIVAAGTSAGTGRYVVRRLREQGRRVGLLRVRMFRPFPFEEIRTLLGGAARVAVLDQAISPGSEGVLFQEVRSALYQAGGSGPEIYDFVTGLGGRDILPSYIEEMVEKVENGGKAGLARVNWLGLKS</sequence>
<evidence type="ECO:0000259" key="2">
    <source>
        <dbReference type="Pfam" id="PF01855"/>
    </source>
</evidence>
<keyword evidence="4" id="KW-0670">Pyruvate</keyword>
<dbReference type="FunFam" id="3.40.50.970:FF:000012">
    <property type="entry name" value="Pyruvate:ferredoxin (Flavodoxin) oxidoreductase"/>
    <property type="match status" value="1"/>
</dbReference>
<dbReference type="PANTHER" id="PTHR32154:SF0">
    <property type="entry name" value="PYRUVATE-FLAVODOXIN OXIDOREDUCTASE-RELATED"/>
    <property type="match status" value="1"/>
</dbReference>
<dbReference type="GO" id="GO:0019752">
    <property type="term" value="P:carboxylic acid metabolic process"/>
    <property type="evidence" value="ECO:0007669"/>
    <property type="project" value="UniProtKB-ARBA"/>
</dbReference>